<dbReference type="Proteomes" id="UP001181313">
    <property type="component" value="Unassembled WGS sequence"/>
</dbReference>
<accession>A0ABU3I1C3</accession>
<feature type="domain" description="Transposase IS4 N-terminal" evidence="1">
    <location>
        <begin position="28"/>
        <end position="68"/>
    </location>
</feature>
<dbReference type="EMBL" id="JAVSGH010000021">
    <property type="protein sequence ID" value="MDT3726757.1"/>
    <property type="molecule type" value="Genomic_DNA"/>
</dbReference>
<organism evidence="2 3">
    <name type="scientific">Streptomyces althioticus subsp. attaecolombicae</name>
    <dbReference type="NCBI Taxonomy" id="3075534"/>
    <lineage>
        <taxon>Bacteria</taxon>
        <taxon>Bacillati</taxon>
        <taxon>Actinomycetota</taxon>
        <taxon>Actinomycetes</taxon>
        <taxon>Kitasatosporales</taxon>
        <taxon>Streptomycetaceae</taxon>
        <taxon>Streptomyces</taxon>
        <taxon>Streptomyces althioticus group</taxon>
    </lineage>
</organism>
<sequence length="69" mass="7219">MREKSGIAPTVETAARGVFAPGRPGESAQVVDSALVGAVLDGTGRCEKRLRLLLSQVVVHVVLALAFFT</sequence>
<keyword evidence="3" id="KW-1185">Reference proteome</keyword>
<protein>
    <submittedName>
        <fullName evidence="2">Transposase domain-containing protein</fullName>
    </submittedName>
</protein>
<evidence type="ECO:0000259" key="1">
    <source>
        <dbReference type="Pfam" id="PF13006"/>
    </source>
</evidence>
<proteinExistence type="predicted"/>
<comment type="caution">
    <text evidence="2">The sequence shown here is derived from an EMBL/GenBank/DDBJ whole genome shotgun (WGS) entry which is preliminary data.</text>
</comment>
<dbReference type="Pfam" id="PF13006">
    <property type="entry name" value="Nterm_IS4"/>
    <property type="match status" value="1"/>
</dbReference>
<name>A0ABU3I1C3_9ACTN</name>
<dbReference type="InterPro" id="IPR024473">
    <property type="entry name" value="Transposases_IS4_N"/>
</dbReference>
<dbReference type="RefSeq" id="WP_337674828.1">
    <property type="nucleotide sequence ID" value="NZ_JAVSGH010000021.1"/>
</dbReference>
<evidence type="ECO:0000313" key="2">
    <source>
        <dbReference type="EMBL" id="MDT3726757.1"/>
    </source>
</evidence>
<reference evidence="2" key="1">
    <citation type="submission" date="2024-05" db="EMBL/GenBank/DDBJ databases">
        <title>30 novel species of actinomycetes from the DSMZ collection.</title>
        <authorList>
            <person name="Nouioui I."/>
        </authorList>
    </citation>
    <scope>NUCLEOTIDE SEQUENCE</scope>
    <source>
        <strain evidence="2">DSM 41972</strain>
    </source>
</reference>
<gene>
    <name evidence="2" type="ORF">ROS62_18445</name>
</gene>
<evidence type="ECO:0000313" key="3">
    <source>
        <dbReference type="Proteomes" id="UP001181313"/>
    </source>
</evidence>